<dbReference type="Proteomes" id="UP000036923">
    <property type="component" value="Unassembled WGS sequence"/>
</dbReference>
<dbReference type="SUPFAM" id="SSF49299">
    <property type="entry name" value="PKD domain"/>
    <property type="match status" value="1"/>
</dbReference>
<dbReference type="eggNOG" id="COG4733">
    <property type="taxonomic scope" value="Bacteria"/>
</dbReference>
<dbReference type="PROSITE" id="PS50093">
    <property type="entry name" value="PKD"/>
    <property type="match status" value="1"/>
</dbReference>
<dbReference type="InterPro" id="IPR036866">
    <property type="entry name" value="RibonucZ/Hydroxyglut_hydro"/>
</dbReference>
<dbReference type="eggNOG" id="COG1361">
    <property type="taxonomic scope" value="Bacteria"/>
</dbReference>
<dbReference type="EMBL" id="LGTC01000001">
    <property type="protein sequence ID" value="KNY26204.1"/>
    <property type="molecule type" value="Genomic_DNA"/>
</dbReference>
<evidence type="ECO:0000256" key="1">
    <source>
        <dbReference type="SAM" id="MobiDB-lite"/>
    </source>
</evidence>
<dbReference type="eggNOG" id="COG3266">
    <property type="taxonomic scope" value="Bacteria"/>
</dbReference>
<dbReference type="eggNOG" id="COG2931">
    <property type="taxonomic scope" value="Bacteria"/>
</dbReference>
<evidence type="ECO:0000259" key="2">
    <source>
        <dbReference type="PROSITE" id="PS50093"/>
    </source>
</evidence>
<evidence type="ECO:0000313" key="4">
    <source>
        <dbReference type="Proteomes" id="UP000036923"/>
    </source>
</evidence>
<dbReference type="InterPro" id="IPR008969">
    <property type="entry name" value="CarboxyPept-like_regulatory"/>
</dbReference>
<dbReference type="Gene3D" id="2.60.40.1120">
    <property type="entry name" value="Carboxypeptidase-like, regulatory domain"/>
    <property type="match status" value="1"/>
</dbReference>
<accession>A0A0L6JKB5</accession>
<dbReference type="SUPFAM" id="SSF56281">
    <property type="entry name" value="Metallo-hydrolase/oxidoreductase"/>
    <property type="match status" value="2"/>
</dbReference>
<dbReference type="InterPro" id="IPR052159">
    <property type="entry name" value="Competence_DNA_uptake"/>
</dbReference>
<organism evidence="3 4">
    <name type="scientific">Pseudobacteroides cellulosolvens ATCC 35603 = DSM 2933</name>
    <dbReference type="NCBI Taxonomy" id="398512"/>
    <lineage>
        <taxon>Bacteria</taxon>
        <taxon>Bacillati</taxon>
        <taxon>Bacillota</taxon>
        <taxon>Clostridia</taxon>
        <taxon>Eubacteriales</taxon>
        <taxon>Oscillospiraceae</taxon>
        <taxon>Pseudobacteroides</taxon>
    </lineage>
</organism>
<dbReference type="Pfam" id="PF18911">
    <property type="entry name" value="PKD_4"/>
    <property type="match status" value="1"/>
</dbReference>
<dbReference type="InterPro" id="IPR013783">
    <property type="entry name" value="Ig-like_fold"/>
</dbReference>
<dbReference type="InterPro" id="IPR011635">
    <property type="entry name" value="CARDB"/>
</dbReference>
<keyword evidence="4" id="KW-1185">Reference proteome</keyword>
<dbReference type="PANTHER" id="PTHR30619">
    <property type="entry name" value="DNA INTERNALIZATION/COMPETENCE PROTEIN COMEC/REC2"/>
    <property type="match status" value="1"/>
</dbReference>
<feature type="domain" description="PKD" evidence="2">
    <location>
        <begin position="1722"/>
        <end position="1810"/>
    </location>
</feature>
<feature type="region of interest" description="Disordered" evidence="1">
    <location>
        <begin position="3856"/>
        <end position="3884"/>
    </location>
</feature>
<dbReference type="eggNOG" id="COG3291">
    <property type="taxonomic scope" value="Bacteria"/>
</dbReference>
<dbReference type="Pfam" id="PF07705">
    <property type="entry name" value="CARDB"/>
    <property type="match status" value="7"/>
</dbReference>
<dbReference type="InterPro" id="IPR035986">
    <property type="entry name" value="PKD_dom_sf"/>
</dbReference>
<dbReference type="eggNOG" id="COG5492">
    <property type="taxonomic scope" value="Bacteria"/>
</dbReference>
<evidence type="ECO:0000313" key="3">
    <source>
        <dbReference type="EMBL" id="KNY26204.1"/>
    </source>
</evidence>
<dbReference type="CDD" id="cd00146">
    <property type="entry name" value="PKD"/>
    <property type="match status" value="1"/>
</dbReference>
<sequence length="4985" mass="548832">MGFLVGFYIDNQYIGYTRVDKNIELGETVKVPYTWVATPGVHVLKVVANDILDILKETDKKNNSTTVALTTKQVNFADIAIDSVAYVADGENLNSEMPFAYRAKISNTGTANAEKFSVSLYIDGKWVQKQSINLLKPGAETYVTFIVKPSTGSHEITVKADDPSPLLKEIERENNELSIVTPEFTVSYPKISLGALSWMPQESVITEGTSLTFSAKVTNNSTTDITHEFNVDFIVDGQKFKTVTLEKLGAGEVADVTARWTALPGTHKIKVCADSDNVVTEDGTLTAIESDIPSIRLIYPDLYISDVTWSPTNIKYGDQVTFIARVSNQSVTSVFKNFNVSLYMDGKQVAGKTVNGIRGHSTAIVDLTWKANLLGSHNFKIVIDNEKALILEPLQEGLKRVEEGNINISDSLMMEAHPNNNDADLGFMSSLFIADDDLIPVSVKVTKASSNGMLLGTEDGIGAMYSLVKGNEKVSGELGFDKVSRTFKTEIPISNLSVGNYILTLEAGDGVEKLTSTCNISIMPETIASIDTDKEQYQFGQPVHINGSIRLIDGTPLVDEQIVLDLQLEPQLKEPVEVSTKNGGKYLATWHGEHIILLTTDANGKFTYDFYPAFGEAGLWHANVFAYKRGLGAGASTDFNIIGMVAVPSNASITSTKNSRFSKVINIKNASDEGGKTLTGINAVLVPLTQNSKVTAIPDSTNLKVTLAPGETTGVVINFNAPLDADDTAEYRIDFSSSEGAVASSTVKLNLRPAVPMPITDPRGIEVGLNPGQSIVRTIKLTNKGLGNMKGIKLESPARLPWITAGNLGKTELAPGESTTFEILINPSTDIPLGEYQDKVVVTDGKYSSTVTVASEISSAQSGSVSFIVSDDTGVRVPNAEVNLIGKQPFVQIKDGKEVTYYQHFYGRTDTNGVIVFENKPLGEYDYSVQASAHKSIKGNASVMPKTDAAVVNVTMEMLPVQVEWTVKPTTIQDKYDIKLEMTFGANIPKPYFGYVPPWINIPKQITDPMIVEATVVNCGLVAITDVTASILRENSNDTGISIIGGGYIGEIPAHGSVKIKLLVQPGYYNLRPGKHQETGLPYNAIMLHGYYVSFDRDTGLPIDPPEELSGNIALFNNAEQKVTYKASMPSGETVTEEIELPKDAEIEEVDYLIGRGDGKPALPESGQSGKGTYEIVTLSLDQTATLERQAFNATLKISNGYVAYALANMAVKVVVTDKDGKDVTGNNFIIATGLNGIENLDGSSSLLSGKSMTADWQIIPGDGLGGTNPEGEKYYAKAVLSYFVNGHYVETQTQAEEITIMPQPKINLHYYIPHDITANQTFKLGVTAENTGDGTAKNLVIDSGQLNIKSNQAGLQTKFEILGTSFGSNTESSFRLNLGDIAPHSQVTGYWIVKWSMYEEKEDAKPIEGEFLDFKASLHHQDYKGIQLNPLIVGVTTEIIGKDNLKLTADGDVSYTLIDKDNTGIPNYLINLKTGMKLPIYIPQTLNVTKQPDPSESTLKFKVPVPEGNPDDQGMPRYQVLMLKAPENYNTIRSVERESFVEGEEKRLLSLANAWIDYGNIYVVDEIPVSKVKPADSTKVQARYYYPSSYTVDFSSGAVISSVESAQVYYTEDKEKGPQYAYYDIGHYIDEGMTTSVRAEVTNKGKAVESGTVEFFAKRYNDKTETKIGEIGFSGIQPYNSKYAYTTWTPAKGGKYTLTARIKDSNTKDAKGEVTATINYRPIAETSADFSADVLTKAHFDSSRSYDKDGYIQAFKWDFGDGESGVGVCPSHKYLHSGTYKVKLTVVDNNNAESTSEMQVTIKETRADLRIGQLIIDQETLEEGQIVKITGTIQNAGYCDTKKPFLVGFYVDNKYVNYKRITDNIAPGGTKEVTFDWVNTKGNHIVTLIANDIGHPVDEADFDNNQKSRPINVSQAFFPNIKVDSFTADVSFDEALDWNQKVGFTANISNRGNANTGSFNVAFYVDDKLAETKTVQGLDYQDGANATKVTFTWNIKDEGKHIYKIAADGPLAHVVETDKNDNAKELEGSNIKLRYPDLKVESLSVSPDNGKLDAGQSVIINALISNNGYSTTSKQCKVAFFADGRYLGAKDVGIITKDGNIFASYTWDRPINGTKFIEAYADYNNDIHEVSDENNKLRYTVTTPMNINLPDLVIEGIATEPSSGTARFGDEVTTKVYLRNAGTAYIKTPFTTALYINKKLAGKFETKESLAPGQSTAGTVTWTADILPTAPDYELTAYADIYTKLVLSNRSHSTKTAYYKVKGEVNLAPDTINNAYTVGEKPKLKLKVNSTNEPGTPLTPGSGVKARINIYKGLPDTDGKSIGEAVYGQDMVYDELEGKYTSVVDIQNIGSILEPGQYTIEYAVTVGSDEKKICKAFKLVNDYVVTVNTGKQTYAANEPVDISGTVTDSDGKTPLAGVNVKVIVVGEEELKFNTITDENGKFNHKFQVTAGCGGSYSLKVSAIYDGAQKMSSSKVFYIEGPVLTFNNSIKITAGYSNTVPITLLNVGTLPITGITINKVFNEDRDGLTAEIQGEIPESLDAGKSAELKLKISAGVQTVPGIKDLELTAECKEGYTYKAQLAVTIEEPKPKSRIDIGGGVEVNEKALTSADYIVGAFKKEKITSSLRQGSTDTQVIHIMNSGNAPIRDIKVIPPATLPWVTITTSGTQLVEPVSKGFSIRDSNSHANILVHISPTDVVQQGIYEDYITITSNAGESKVPVMINVGASSVGTFVIQVLDEDSAPVNDAVFELSGPIAEGGKQDSNVNVYRGTFQGDATYKFENVPSGNYIAKVTAPYCKELECNFDVQALIELEPQKVYLEKMPFTLELSTESIIDTMNSDFKNGNTELVYKQVMKPEGAKPELISHYPGYEMYDSDMALNMSELISIKNSSDSGIIYDVQAKLKTGNTYLPKDAVSLIKGGADSATLDLDDFSAKDIKDLFIYVNDDKMCDIVKIQETDTPGKYTVIPPVGMTQKRINGWISDYSLWKDDGRAVTSAVYNTVDGSYTITLKPRNDGTYVTPSPKINKFYERVNFDFELELTGKVFNMFNMEEAVKLSIPIRLHFVPYLAFGDETDPRDEERIKVKAAFNPLRFKDMESLRVKEFSENFLKKMGKRSVEKPEAMGTALGSFDFSQDTVLADESFNADFSLFNPSDFQYINGADIELLITDMELDSEGQLPVGAKILNDKFNISLTKNIKNKDGKSTSQTYDDESVNIETIDPGSKLNVIFNILRKSMADNENEESVYSKKAYLYVKYKFTKDDETFSGITKSKAVEIEPPAKIYLSYEFKKTPDNLYEVTVKATNAGLGRARGLKLLPPVISSSEHVVLIEGKVEGGQWEQNISCLEFGDIAPNQTVTGYYHLLVSGDIDLAQSISFKVLDENSSGKVLLTPLTYNQVETFDFNDLRDELNRLKNNISGQGGLLDKSTEDLSRAMYESLEYVNSLDDARRTTELLDILNSGFGLIYSSINFFLSAKDIAKSYVNGKYGSGSGSAKSAKTAVSIGNSKVISKVNKALDTVNKISDAVNKAITLKSTYDGIMKLFTEAKSKLDLSLVQKINKVVNKYTKVYVTSDDKAGFVLQELEDYVEAKKQEGGLITDGNVTYLSKEFIEKWKQENYYNNITEDGKIYKINDKIYLTEENCKVLENIDPADDNRSVVQIDEARKSLSETEASLKKSKEYTQELIEKCAKYNIDGNNALDLELEIVEDVKEAEADPEIYQDGNVVYISKEYINKWKLKNGKTPADTEVKKPYKDGNVLYVFGDYLDLNANNTSEAKDALEKTKAKLKPALDEVQKAMDVQDEAFYNDVSGKIDKTLGIINSTLSLCQSIVDLNKAVDDIELIRRNLDQFINEANQALGAENSPAVDNEAQSESEEEEEEREEQKYGEYSVLFEGDAHVESERALLERLTATSSLDKLDSDLLKVAHHGSQSSTDSTFLQLVTPDESVISVGENNEYDHPSDITVSKLENIGSEVYRTDENGTVETEIYDESTNQLVAKVTVLDVNQGDCILIEAGGNRMLIDGGAGKGIYPLKAADFSRIDAIDSLKYLVITHPDSDHYNYLNKILFLQKPGKHIEVTDKVFIPEVDNTVTTPTYNTFEQNIKTRYNGQYVVVGSNMVGETIYLDDSNQVAFEFLGPVKNFYNDPELRYKEDKTNNSSIILKMTYKPQSQLMMSPDESGTSSSYAAPNNGIRIVTRYWVKEGDSMVKKQDVRKLIGSGTINIKDIAQYINKSQENSVFVKNMDNYKNWISNALGSMKDLKINNLDSVREKLKASLEQIAAAKKQAGGNSAFDVQKELDEIIKGMPDDYDARSMYIIQCILGLEEYKILTTNNMYNAYAKYLEEDHNIDEGFEDLQDYSDISPDIKLSKEYITKSVGSIKDVSDALMNEAIEIVENYIYNSEDAPSYYPTKVLLKYFNDLNEQIESIVGKQGDRKEGFGQYKNINVFNSLGDEVHPENKDLTVMKEQYLKLLKDSIDGYETIIDRWDLNISKAGLYSVNAILQPYNYVMGLNPIGSLLTLPTTYYYSKAIGAVNSAEMSIYKEENTKSGVISEDLANMVINTGLTFNREIGISESANNIIRNIDKWRKIDPPIPVEPVSISVSDITINDGEKRGFGEAVVILKNVHTGEVSALVNMDIFGGKLKYGSYTSDPVSIKPYETVVIKIPFEVQRSSLVDIAGYRSFVTISLSEPGTMSLGDPKGPYISHFYAGTEEQLNALRGNIKVVQPLGGMLDGGEEAEELYTASNNAQEIKIIMASKDSSKMQLHLYDKSGNHIGYVSGDGYKNSIPESEVISMRNNNDTIVIRNPHNGPYRIVVRLPEGENEEEYSLEVTELVNVGAIPDVDLPRVIISNTQNAEFIVNILESSYQNKIDNVEIQTGEFKDINGRSVPIIKNSFKAMNGTDLSSGIQSGIPVGMAAVVKCGVEFGEDLPDGIYNGKVNVTVKGVNLNPDFGRYLSVTDSVYGWKYNKGDGSPIRKSIRNTLLIYL</sequence>
<dbReference type="InterPro" id="IPR022409">
    <property type="entry name" value="PKD/Chitinase_dom"/>
</dbReference>
<dbReference type="PANTHER" id="PTHR30619:SF1">
    <property type="entry name" value="RECOMBINATION PROTEIN 2"/>
    <property type="match status" value="1"/>
</dbReference>
<name>A0A0L6JKB5_9FIRM</name>
<dbReference type="eggNOG" id="COG3391">
    <property type="taxonomic scope" value="Bacteria"/>
</dbReference>
<gene>
    <name evidence="3" type="ORF">Bccel_1466</name>
</gene>
<dbReference type="eggNOG" id="COG2866">
    <property type="taxonomic scope" value="Bacteria"/>
</dbReference>
<dbReference type="SUPFAM" id="SSF49464">
    <property type="entry name" value="Carboxypeptidase regulatory domain-like"/>
    <property type="match status" value="1"/>
</dbReference>
<proteinExistence type="predicted"/>
<dbReference type="eggNOG" id="COG2333">
    <property type="taxonomic scope" value="Bacteria"/>
</dbReference>
<dbReference type="InterPro" id="IPR000601">
    <property type="entry name" value="PKD_dom"/>
</dbReference>
<feature type="compositionally biased region" description="Acidic residues" evidence="1">
    <location>
        <begin position="3868"/>
        <end position="3879"/>
    </location>
</feature>
<dbReference type="Gene3D" id="3.60.15.10">
    <property type="entry name" value="Ribonuclease Z/Hydroxyacylglutathione hydrolase-like"/>
    <property type="match status" value="2"/>
</dbReference>
<dbReference type="STRING" id="398512.Bccel_1466"/>
<dbReference type="SMART" id="SM00089">
    <property type="entry name" value="PKD"/>
    <property type="match status" value="1"/>
</dbReference>
<dbReference type="eggNOG" id="COG3210">
    <property type="taxonomic scope" value="Bacteria"/>
</dbReference>
<comment type="caution">
    <text evidence="3">The sequence shown here is derived from an EMBL/GenBank/DDBJ whole genome shotgun (WGS) entry which is preliminary data.</text>
</comment>
<dbReference type="PATRIC" id="fig|398512.5.peg.1524"/>
<dbReference type="Gene3D" id="2.60.40.10">
    <property type="entry name" value="Immunoglobulins"/>
    <property type="match status" value="10"/>
</dbReference>
<protein>
    <submittedName>
        <fullName evidence="3">APHP domain protein</fullName>
    </submittedName>
</protein>
<reference evidence="4" key="1">
    <citation type="submission" date="2015-07" db="EMBL/GenBank/DDBJ databases">
        <title>Near-Complete Genome Sequence of the Cellulolytic Bacterium Bacteroides (Pseudobacteroides) cellulosolvens ATCC 35603.</title>
        <authorList>
            <person name="Dassa B."/>
            <person name="Utturkar S.M."/>
            <person name="Klingeman D.M."/>
            <person name="Hurt R.A."/>
            <person name="Keller M."/>
            <person name="Xu J."/>
            <person name="Reddy Y.H.K."/>
            <person name="Borovok I."/>
            <person name="Grinberg I.R."/>
            <person name="Lamed R."/>
            <person name="Zhivin O."/>
            <person name="Bayer E.A."/>
            <person name="Brown S.D."/>
        </authorList>
    </citation>
    <scope>NUCLEOTIDE SEQUENCE [LARGE SCALE GENOMIC DNA]</scope>
    <source>
        <strain evidence="4">DSM 2933</strain>
    </source>
</reference>